<comment type="caution">
    <text evidence="7">Lacks conserved residue(s) required for the propagation of feature annotation.</text>
</comment>
<evidence type="ECO:0000256" key="7">
    <source>
        <dbReference type="HAMAP-Rule" id="MF_00178"/>
    </source>
</evidence>
<proteinExistence type="inferred from homology"/>
<keyword evidence="9" id="KW-1185">Reference proteome</keyword>
<comment type="pathway">
    <text evidence="1 7">Cofactor biosynthesis; riboflavin biosynthesis; riboflavin from 2-hydroxy-3-oxobutyl phosphate and 5-amino-6-(D-ribitylamino)uracil: step 1/2.</text>
</comment>
<dbReference type="HAMAP" id="MF_00178">
    <property type="entry name" value="Lumazine_synth"/>
    <property type="match status" value="1"/>
</dbReference>
<evidence type="ECO:0000313" key="9">
    <source>
        <dbReference type="Proteomes" id="UP001595767"/>
    </source>
</evidence>
<dbReference type="InterPro" id="IPR002180">
    <property type="entry name" value="LS/RS"/>
</dbReference>
<name>A0ABV8L999_9NOCA</name>
<evidence type="ECO:0000256" key="1">
    <source>
        <dbReference type="ARBA" id="ARBA00004917"/>
    </source>
</evidence>
<evidence type="ECO:0000256" key="5">
    <source>
        <dbReference type="ARBA" id="ARBA00022679"/>
    </source>
</evidence>
<comment type="function">
    <text evidence="7">Catalyzes the formation of 6,7-dimethyl-8-ribityllumazine by condensation of 5-amino-6-(D-ribitylamino)uracil with 3,4-dihydroxy-2-butanone 4-phosphate. This is the penultimate step in the biosynthesis of riboflavin.</text>
</comment>
<dbReference type="InterPro" id="IPR036467">
    <property type="entry name" value="LS/RS_sf"/>
</dbReference>
<feature type="binding site" evidence="7">
    <location>
        <begin position="72"/>
        <end position="74"/>
    </location>
    <ligand>
        <name>5-amino-6-(D-ribitylamino)uracil</name>
        <dbReference type="ChEBI" id="CHEBI:15934"/>
    </ligand>
</feature>
<protein>
    <recommendedName>
        <fullName evidence="3 7">6,7-dimethyl-8-ribityllumazine synthase</fullName>
        <shortName evidence="7">DMRL synthase</shortName>
        <shortName evidence="7">LS</shortName>
        <shortName evidence="7">Lumazine synthase</shortName>
        <ecNumber evidence="3 7">2.5.1.78</ecNumber>
    </recommendedName>
</protein>
<evidence type="ECO:0000256" key="2">
    <source>
        <dbReference type="ARBA" id="ARBA00007424"/>
    </source>
</evidence>
<dbReference type="InterPro" id="IPR034964">
    <property type="entry name" value="LS"/>
</dbReference>
<sequence length="152" mass="16442">MGNTSSVAFIRASWHSSIVTKAHAGFLAEYADLGFDPAAVEVFDVPGAFEIPLHAKRLARTGRYDAIVAAALVVDGGIYRHDFVASAVIDGLMRVQLDTDVPVFSVVLTPHHFHEHSEHVDYYTNHFVTKGAEAARAVANTLSSLRSLPAAR</sequence>
<feature type="binding site" evidence="7">
    <location>
        <begin position="48"/>
        <end position="50"/>
    </location>
    <ligand>
        <name>5-amino-6-(D-ribitylamino)uracil</name>
        <dbReference type="ChEBI" id="CHEBI:15934"/>
    </ligand>
</feature>
<feature type="active site" description="Proton donor" evidence="7">
    <location>
        <position position="80"/>
    </location>
</feature>
<keyword evidence="5 7" id="KW-0808">Transferase</keyword>
<reference evidence="9" key="1">
    <citation type="journal article" date="2019" name="Int. J. Syst. Evol. Microbiol.">
        <title>The Global Catalogue of Microorganisms (GCM) 10K type strain sequencing project: providing services to taxonomists for standard genome sequencing and annotation.</title>
        <authorList>
            <consortium name="The Broad Institute Genomics Platform"/>
            <consortium name="The Broad Institute Genome Sequencing Center for Infectious Disease"/>
            <person name="Wu L."/>
            <person name="Ma J."/>
        </authorList>
    </citation>
    <scope>NUCLEOTIDE SEQUENCE [LARGE SCALE GENOMIC DNA]</scope>
    <source>
        <strain evidence="9">CGMCC 4.7204</strain>
    </source>
</reference>
<dbReference type="SUPFAM" id="SSF52121">
    <property type="entry name" value="Lumazine synthase"/>
    <property type="match status" value="1"/>
</dbReference>
<dbReference type="EMBL" id="JBHSBA010000009">
    <property type="protein sequence ID" value="MFC4127101.1"/>
    <property type="molecule type" value="Genomic_DNA"/>
</dbReference>
<evidence type="ECO:0000256" key="3">
    <source>
        <dbReference type="ARBA" id="ARBA00012664"/>
    </source>
</evidence>
<dbReference type="Gene3D" id="3.40.50.960">
    <property type="entry name" value="Lumazine/riboflavin synthase"/>
    <property type="match status" value="1"/>
</dbReference>
<evidence type="ECO:0000313" key="8">
    <source>
        <dbReference type="EMBL" id="MFC4127101.1"/>
    </source>
</evidence>
<comment type="similarity">
    <text evidence="2 7">Belongs to the DMRL synthase family.</text>
</comment>
<evidence type="ECO:0000256" key="6">
    <source>
        <dbReference type="ARBA" id="ARBA00048785"/>
    </source>
</evidence>
<dbReference type="NCBIfam" id="NF009084">
    <property type="entry name" value="PRK12419.1"/>
    <property type="match status" value="1"/>
</dbReference>
<evidence type="ECO:0000256" key="4">
    <source>
        <dbReference type="ARBA" id="ARBA00022619"/>
    </source>
</evidence>
<dbReference type="Pfam" id="PF00885">
    <property type="entry name" value="DMRL_synthase"/>
    <property type="match status" value="1"/>
</dbReference>
<dbReference type="EC" id="2.5.1.78" evidence="3 7"/>
<organism evidence="8 9">
    <name type="scientific">Nocardia rhizosphaerae</name>
    <dbReference type="NCBI Taxonomy" id="1691571"/>
    <lineage>
        <taxon>Bacteria</taxon>
        <taxon>Bacillati</taxon>
        <taxon>Actinomycetota</taxon>
        <taxon>Actinomycetes</taxon>
        <taxon>Mycobacteriales</taxon>
        <taxon>Nocardiaceae</taxon>
        <taxon>Nocardia</taxon>
    </lineage>
</organism>
<dbReference type="GO" id="GO:0000906">
    <property type="term" value="F:6,7-dimethyl-8-ribityllumazine synthase activity"/>
    <property type="evidence" value="ECO:0007669"/>
    <property type="project" value="UniProtKB-EC"/>
</dbReference>
<gene>
    <name evidence="7" type="primary">ribH</name>
    <name evidence="8" type="ORF">ACFOW8_19395</name>
</gene>
<feature type="binding site" evidence="7">
    <location>
        <position position="105"/>
    </location>
    <ligand>
        <name>5-amino-6-(D-ribitylamino)uracil</name>
        <dbReference type="ChEBI" id="CHEBI:15934"/>
    </ligand>
</feature>
<dbReference type="RefSeq" id="WP_378552259.1">
    <property type="nucleotide sequence ID" value="NZ_JBHSBA010000009.1"/>
</dbReference>
<dbReference type="PANTHER" id="PTHR21058">
    <property type="entry name" value="6,7-DIMETHYL-8-RIBITYLLUMAZINE SYNTHASE DMRL SYNTHASE LUMAZINE SYNTHASE"/>
    <property type="match status" value="1"/>
</dbReference>
<comment type="caution">
    <text evidence="8">The sequence shown here is derived from an EMBL/GenBank/DDBJ whole genome shotgun (WGS) entry which is preliminary data.</text>
</comment>
<keyword evidence="4 7" id="KW-0686">Riboflavin biosynthesis</keyword>
<comment type="catalytic activity">
    <reaction evidence="6 7">
        <text>(2S)-2-hydroxy-3-oxobutyl phosphate + 5-amino-6-(D-ribitylamino)uracil = 6,7-dimethyl-8-(1-D-ribityl)lumazine + phosphate + 2 H2O + H(+)</text>
        <dbReference type="Rhea" id="RHEA:26152"/>
        <dbReference type="ChEBI" id="CHEBI:15377"/>
        <dbReference type="ChEBI" id="CHEBI:15378"/>
        <dbReference type="ChEBI" id="CHEBI:15934"/>
        <dbReference type="ChEBI" id="CHEBI:43474"/>
        <dbReference type="ChEBI" id="CHEBI:58201"/>
        <dbReference type="ChEBI" id="CHEBI:58830"/>
        <dbReference type="EC" id="2.5.1.78"/>
    </reaction>
</comment>
<feature type="binding site" evidence="7">
    <location>
        <position position="119"/>
    </location>
    <ligand>
        <name>(2S)-2-hydroxy-3-oxobutyl phosphate</name>
        <dbReference type="ChEBI" id="CHEBI:58830"/>
    </ligand>
</feature>
<accession>A0ABV8L999</accession>
<dbReference type="Proteomes" id="UP001595767">
    <property type="component" value="Unassembled WGS sequence"/>
</dbReference>
<feature type="binding site" evidence="7">
    <location>
        <position position="14"/>
    </location>
    <ligand>
        <name>5-amino-6-(D-ribitylamino)uracil</name>
        <dbReference type="ChEBI" id="CHEBI:15934"/>
    </ligand>
</feature>
<dbReference type="PANTHER" id="PTHR21058:SF0">
    <property type="entry name" value="6,7-DIMETHYL-8-RIBITYLLUMAZINE SYNTHASE"/>
    <property type="match status" value="1"/>
</dbReference>